<sequence length="368" mass="42395">MIKRKIVSIIMGGILSVIAFSGCGTEKSILPETIVAHAMESEDNVKSYYGESRIRIYDKDNKVVEDNIMKEWQDLTQGKIKVRMESYSNKNELETVSTNDGNNVVSYMIKDKKAFTMKSLNESDIPIRTQREQTKIFLESIRKSHDISTVGEEKINGIDTYHIKAVPKEKNSILSEQDMWIDKKNWFVIKSISHAADSRIEYEYTKIDFSPKIQEEIFTQKIPEGVKIENLNNAGPKTKTMTLKEVKDYLGKPFAYFLESSSYKIKSIQLLQYGSKVVDDEIIMEYQKDNKSYFKMSLRKGNEVDSKSSKIPGKEEITIRGQRGTILKDVISIIAWSEGDVRYSIIPHENVEKVEDFIKELDKMVLFK</sequence>
<protein>
    <recommendedName>
        <fullName evidence="3">Outer membrane lipoprotein-sorting protein</fullName>
    </recommendedName>
</protein>
<proteinExistence type="predicted"/>
<dbReference type="RefSeq" id="WP_343767393.1">
    <property type="nucleotide sequence ID" value="NZ_BAAACF010000001.1"/>
</dbReference>
<dbReference type="PANTHER" id="PTHR37507:SF2">
    <property type="entry name" value="SPORULATION PROTEIN YDCC"/>
    <property type="match status" value="1"/>
</dbReference>
<evidence type="ECO:0000313" key="2">
    <source>
        <dbReference type="Proteomes" id="UP001500339"/>
    </source>
</evidence>
<dbReference type="SUPFAM" id="SSF89392">
    <property type="entry name" value="Prokaryotic lipoproteins and lipoprotein localization factors"/>
    <property type="match status" value="1"/>
</dbReference>
<keyword evidence="2" id="KW-1185">Reference proteome</keyword>
<dbReference type="InterPro" id="IPR052944">
    <property type="entry name" value="Sporulation_related"/>
</dbReference>
<dbReference type="Gene3D" id="2.50.20.10">
    <property type="entry name" value="Lipoprotein localisation LolA/LolB/LppX"/>
    <property type="match status" value="1"/>
</dbReference>
<dbReference type="EMBL" id="BAAACF010000001">
    <property type="protein sequence ID" value="GAA0720771.1"/>
    <property type="molecule type" value="Genomic_DNA"/>
</dbReference>
<dbReference type="PANTHER" id="PTHR37507">
    <property type="entry name" value="SPORULATION PROTEIN YDCC"/>
    <property type="match status" value="1"/>
</dbReference>
<dbReference type="Proteomes" id="UP001500339">
    <property type="component" value="Unassembled WGS sequence"/>
</dbReference>
<reference evidence="2" key="1">
    <citation type="journal article" date="2019" name="Int. J. Syst. Evol. Microbiol.">
        <title>The Global Catalogue of Microorganisms (GCM) 10K type strain sequencing project: providing services to taxonomists for standard genome sequencing and annotation.</title>
        <authorList>
            <consortium name="The Broad Institute Genomics Platform"/>
            <consortium name="The Broad Institute Genome Sequencing Center for Infectious Disease"/>
            <person name="Wu L."/>
            <person name="Ma J."/>
        </authorList>
    </citation>
    <scope>NUCLEOTIDE SEQUENCE [LARGE SCALE GENOMIC DNA]</scope>
    <source>
        <strain evidence="2">JCM 1405</strain>
    </source>
</reference>
<organism evidence="1 2">
    <name type="scientific">Clostridium malenominatum</name>
    <dbReference type="NCBI Taxonomy" id="1539"/>
    <lineage>
        <taxon>Bacteria</taxon>
        <taxon>Bacillati</taxon>
        <taxon>Bacillota</taxon>
        <taxon>Clostridia</taxon>
        <taxon>Eubacteriales</taxon>
        <taxon>Clostridiaceae</taxon>
        <taxon>Clostridium</taxon>
    </lineage>
</organism>
<name>A0ABP3U2E9_9CLOT</name>
<evidence type="ECO:0008006" key="3">
    <source>
        <dbReference type="Google" id="ProtNLM"/>
    </source>
</evidence>
<dbReference type="PROSITE" id="PS51257">
    <property type="entry name" value="PROKAR_LIPOPROTEIN"/>
    <property type="match status" value="1"/>
</dbReference>
<comment type="caution">
    <text evidence="1">The sequence shown here is derived from an EMBL/GenBank/DDBJ whole genome shotgun (WGS) entry which is preliminary data.</text>
</comment>
<gene>
    <name evidence="1" type="ORF">GCM10008905_10320</name>
</gene>
<accession>A0ABP3U2E9</accession>
<evidence type="ECO:0000313" key="1">
    <source>
        <dbReference type="EMBL" id="GAA0720771.1"/>
    </source>
</evidence>
<dbReference type="InterPro" id="IPR029046">
    <property type="entry name" value="LolA/LolB/LppX"/>
</dbReference>